<evidence type="ECO:0000256" key="2">
    <source>
        <dbReference type="PROSITE-ProRule" id="PRU00103"/>
    </source>
</evidence>
<name>A0A0H2S4R4_9AGAM</name>
<accession>A0A0H2S4R4</accession>
<dbReference type="EMBL" id="KQ085890">
    <property type="protein sequence ID" value="KLO18899.1"/>
    <property type="molecule type" value="Genomic_DNA"/>
</dbReference>
<dbReference type="OrthoDB" id="192608at2759"/>
<dbReference type="InterPro" id="IPR057981">
    <property type="entry name" value="TPR_LAA1-like_C"/>
</dbReference>
<dbReference type="InterPro" id="IPR011989">
    <property type="entry name" value="ARM-like"/>
</dbReference>
<dbReference type="GO" id="GO:0042147">
    <property type="term" value="P:retrograde transport, endosome to Golgi"/>
    <property type="evidence" value="ECO:0007669"/>
    <property type="project" value="TreeGrafter"/>
</dbReference>
<reference evidence="5 6" key="1">
    <citation type="submission" date="2015-04" db="EMBL/GenBank/DDBJ databases">
        <title>Complete genome sequence of Schizopora paradoxa KUC8140, a cosmopolitan wood degrader in East Asia.</title>
        <authorList>
            <consortium name="DOE Joint Genome Institute"/>
            <person name="Min B."/>
            <person name="Park H."/>
            <person name="Jang Y."/>
            <person name="Kim J.-J."/>
            <person name="Kim K.H."/>
            <person name="Pangilinan J."/>
            <person name="Lipzen A."/>
            <person name="Riley R."/>
            <person name="Grigoriev I.V."/>
            <person name="Spatafora J.W."/>
            <person name="Choi I.-G."/>
        </authorList>
    </citation>
    <scope>NUCLEOTIDE SEQUENCE [LARGE SCALE GENOMIC DNA]</scope>
    <source>
        <strain evidence="5 6">KUC8140</strain>
    </source>
</reference>
<keyword evidence="6" id="KW-1185">Reference proteome</keyword>
<dbReference type="Pfam" id="PF20210">
    <property type="entry name" value="Laa1_Sip1_HTR5"/>
    <property type="match status" value="1"/>
</dbReference>
<protein>
    <submittedName>
        <fullName evidence="5">ARM repeat-containing protein</fullName>
    </submittedName>
</protein>
<dbReference type="PANTHER" id="PTHR21663">
    <property type="entry name" value="HYPOTHETICAL HEAT DOMAIN-CONTAINING"/>
    <property type="match status" value="1"/>
</dbReference>
<dbReference type="GO" id="GO:0006897">
    <property type="term" value="P:endocytosis"/>
    <property type="evidence" value="ECO:0007669"/>
    <property type="project" value="TreeGrafter"/>
</dbReference>
<proteinExistence type="inferred from homology"/>
<feature type="repeat" description="HEAT" evidence="2">
    <location>
        <begin position="922"/>
        <end position="960"/>
    </location>
</feature>
<dbReference type="SUPFAM" id="SSF48371">
    <property type="entry name" value="ARM repeat"/>
    <property type="match status" value="2"/>
</dbReference>
<dbReference type="STRING" id="27342.A0A0H2S4R4"/>
<comment type="similarity">
    <text evidence="1">Belongs to the HEATR5 family.</text>
</comment>
<dbReference type="InParanoid" id="A0A0H2S4R4"/>
<dbReference type="Proteomes" id="UP000053477">
    <property type="component" value="Unassembled WGS sequence"/>
</dbReference>
<dbReference type="Gene3D" id="1.25.10.10">
    <property type="entry name" value="Leucine-rich Repeat Variant"/>
    <property type="match status" value="3"/>
</dbReference>
<sequence length="2025" mass="218318">MAMEAKELDESRLAGDEGQIYLMQWLAVAEKDLKKCSSEDLKTVHNTYEALLLKAVTAPEPFPSPGRPIRNIASRCLVTIYSRGETRGLFDTIQTLLRVVSDLKAHDVDVKKVAAFYCIGELMAAVGSQVMSLTTEIANISIKHLRTSSSSVLLRTNALIALRKSATTAGRAITDASMRDVIKYSKSALTDKSLPVQRAAADLLVVLYPAGDGNRSVSDVESIVSLCVKSLEGANQETRQSLARLVGHLLASTQTLRALPPPEPASKKNKKDQSEEDADIAPIPSAVTMESAKSILSPAEMFAQLSTHFTKANSSRKTRIGIFDFYAALITTLGNSFVEANYPVILRHFMSEIVSHPRSSSSRYEVLLIRKLVGIILRDLIGVRFLSEQGQISAIQEISKSYLKKWPSLMPGQVSPEANALVITLKEVAGLVQQLGNSPPPVQEALADPLVSLLAHSSHSTRVSAAWALRVFCYCTPLRIPKIVLSIMELLQRDMAILSSPSAPPHLAERSIGHAYGLASLFAVIPERPLYVSADLNAKVLDTAIQLLKRAGEHDVEVAGIEVEVAWTCIAALMSLGPNFVRAHLPQLLVLWRNALPKPTSKDTSDNGRSNSEWMFLLHVRECALGAILGFLRHNSPTLVTLDVARRIASLLGNALSFANASVNQQLGQERLNQGAPSSAQPSVTVGPTVSSREALLRRRVYQCFTALGFSSLTDTMQSTLLQSTLQLFATPEGYMGSSLQAAIATSSGNFSSLWQTADGYAYGVTTLTIRPELDANTTVDELQGRRDRLNRDNIEAAIDDLISTPIIGSCEHDPLLLSQTSFSTKDGELPEPPPSAISVVDAAIELYSALLPMQDAPTTSRSISELTGSIRSIKLDKNSGRRAAILVNGTVAISLALRIASTQQARQNRDTLGNSQVSSVLSTYLRDALVDGDPVVRFAASEAIGRLASLADTNFLASEIKNLVDVIVNNRDPSGRAGCALAFGCIYAHVGGLAAGPLLKTTVNVLMSLGNDPHPVVHYWSLRALAQVVNAGSLQYAPFVSSTLGMLFKIYTLESHEPDGGTVANANIKGSLPIYQVVCQLIDAVISVLGPDIQESARTRDLILDLVHEFSLEPDEGICVEAIKCIQHLLMFSRDQVDVSDLVARLRTHLGSPRRPLKFAAINALYQLVQRDALTVSKLGGDKLVEELFGMLDRDPFIDGVRNVISSWLEQTVIYNPSAWIDLCQRIMSRTTASQQASDGSAKNAQADDEGESLSIGIDGASTTHGGLTSRWRTQLFALQCLHDVCTVVSHSGRREHFDIPFARRQGLAQSSLLVSRVSDLIKMAFTASAAYVTEIRIEGLVVLRDVIEVFSKSPDADYEESLLLEQYQAPITAALTPAFSSDSTPEILSSAIQVCAVFVGSGIVKDVGKMGRILKLLTSALEQSKDTGMLSLGESGELSPNASVMLRVSTLSAWAELEVASAQQTYLKDVVGPYRGTLVGLWVSSLRDYASIKGDTEAFQDSGGQGMDTPYAGLGREVLLPYYDESWAVILHAVAITMAAGDPNVLLAMDGLDAQDSRSSSKPNLSRDEPTALFFGIFGLVYEVLATSSADSSPSLKLRQNSIIALQALKSLVKPEYSGRALLEPSIFDELTSLCYRMAVTEPPTTLVHLVEAIAAFASTQRTRMISSQRASVGSVLPDCPLTHCFRICAFVLRNAISRRNSWGAASDLLIDHVQLVKSAFTAFLAVGESFGPGLREETRAVAVSIYAELLKEEKSEVDLAGPTLQSLKALLDNPPKQTEVQTLTQYSRLVHGLLSACLVHIDEMRGREGPVVVMKVTNNILAAVLILTVVPPYTGFSEAALEHCCFSISQKLLDSPEVSLRAAQCAKTLVLSSASGNPMLKHCTKLLLPGLIEYLSHVASLADETSLQASHAIGVSEILKAFSAFFNSVQEDLRARVLGVLLPSVALLLDPSKSTPSPIHSNAVAQLLSFATAAPGAFREATSKMETSSRETLELSIRQVIDAKSSNAAASAAKPQISLKSF</sequence>
<gene>
    <name evidence="5" type="ORF">SCHPADRAFT_899246</name>
</gene>
<dbReference type="PROSITE" id="PS50077">
    <property type="entry name" value="HEAT_REPEAT"/>
    <property type="match status" value="1"/>
</dbReference>
<dbReference type="InterPro" id="IPR021133">
    <property type="entry name" value="HEAT_type_2"/>
</dbReference>
<dbReference type="InterPro" id="IPR046837">
    <property type="entry name" value="Laa1/Sip1/HEATR5-like_HEAT"/>
</dbReference>
<organism evidence="5 6">
    <name type="scientific">Schizopora paradoxa</name>
    <dbReference type="NCBI Taxonomy" id="27342"/>
    <lineage>
        <taxon>Eukaryota</taxon>
        <taxon>Fungi</taxon>
        <taxon>Dikarya</taxon>
        <taxon>Basidiomycota</taxon>
        <taxon>Agaricomycotina</taxon>
        <taxon>Agaricomycetes</taxon>
        <taxon>Hymenochaetales</taxon>
        <taxon>Schizoporaceae</taxon>
        <taxon>Schizopora</taxon>
    </lineage>
</organism>
<dbReference type="GO" id="GO:0016020">
    <property type="term" value="C:membrane"/>
    <property type="evidence" value="ECO:0007669"/>
    <property type="project" value="TreeGrafter"/>
</dbReference>
<dbReference type="GO" id="GO:0005829">
    <property type="term" value="C:cytosol"/>
    <property type="evidence" value="ECO:0007669"/>
    <property type="project" value="GOC"/>
</dbReference>
<evidence type="ECO:0000259" key="4">
    <source>
        <dbReference type="Pfam" id="PF25808"/>
    </source>
</evidence>
<dbReference type="GO" id="GO:0030139">
    <property type="term" value="C:endocytic vesicle"/>
    <property type="evidence" value="ECO:0007669"/>
    <property type="project" value="TreeGrafter"/>
</dbReference>
<dbReference type="FunCoup" id="A0A0H2S4R4">
    <property type="interactions" value="251"/>
</dbReference>
<feature type="domain" description="LAA1-like C-terminal TPR repeats" evidence="4">
    <location>
        <begin position="1841"/>
        <end position="2011"/>
    </location>
</feature>
<dbReference type="InterPro" id="IPR040108">
    <property type="entry name" value="Laa1/Sip1/HEATR5"/>
</dbReference>
<dbReference type="PANTHER" id="PTHR21663:SF0">
    <property type="entry name" value="HEAT REPEAT-CONTAINING PROTEIN 5B"/>
    <property type="match status" value="1"/>
</dbReference>
<dbReference type="GO" id="GO:0008104">
    <property type="term" value="P:intracellular protein localization"/>
    <property type="evidence" value="ECO:0007669"/>
    <property type="project" value="TreeGrafter"/>
</dbReference>
<evidence type="ECO:0000313" key="6">
    <source>
        <dbReference type="Proteomes" id="UP000053477"/>
    </source>
</evidence>
<evidence type="ECO:0000313" key="5">
    <source>
        <dbReference type="EMBL" id="KLO18899.1"/>
    </source>
</evidence>
<dbReference type="InterPro" id="IPR016024">
    <property type="entry name" value="ARM-type_fold"/>
</dbReference>
<dbReference type="GO" id="GO:0005794">
    <property type="term" value="C:Golgi apparatus"/>
    <property type="evidence" value="ECO:0007669"/>
    <property type="project" value="TreeGrafter"/>
</dbReference>
<dbReference type="Pfam" id="PF25808">
    <property type="entry name" value="TPR_LAA1_C"/>
    <property type="match status" value="1"/>
</dbReference>
<evidence type="ECO:0000256" key="1">
    <source>
        <dbReference type="ARBA" id="ARBA00008304"/>
    </source>
</evidence>
<feature type="region of interest" description="Disordered" evidence="3">
    <location>
        <begin position="257"/>
        <end position="281"/>
    </location>
</feature>
<evidence type="ECO:0000256" key="3">
    <source>
        <dbReference type="SAM" id="MobiDB-lite"/>
    </source>
</evidence>